<dbReference type="Pfam" id="PF00005">
    <property type="entry name" value="ABC_tran"/>
    <property type="match status" value="1"/>
</dbReference>
<dbReference type="AlphaFoldDB" id="A0A1I2F3Z3"/>
<accession>A0A1I2F3Z3</accession>
<dbReference type="GO" id="GO:0005524">
    <property type="term" value="F:ATP binding"/>
    <property type="evidence" value="ECO:0007669"/>
    <property type="project" value="UniProtKB-KW"/>
</dbReference>
<dbReference type="STRING" id="1003.SAMN04488541_101238"/>
<dbReference type="InterPro" id="IPR003593">
    <property type="entry name" value="AAA+_ATPase"/>
</dbReference>
<dbReference type="EMBL" id="FONY01000012">
    <property type="protein sequence ID" value="SFE99241.1"/>
    <property type="molecule type" value="Genomic_DNA"/>
</dbReference>
<dbReference type="InterPro" id="IPR027417">
    <property type="entry name" value="P-loop_NTPase"/>
</dbReference>
<dbReference type="PANTHER" id="PTHR42939">
    <property type="entry name" value="ABC TRANSPORTER ATP-BINDING PROTEIN ALBC-RELATED"/>
    <property type="match status" value="1"/>
</dbReference>
<dbReference type="OrthoDB" id="9808363at2"/>
<keyword evidence="1" id="KW-0813">Transport</keyword>
<dbReference type="InterPro" id="IPR051782">
    <property type="entry name" value="ABC_Transporter_VariousFunc"/>
</dbReference>
<dbReference type="Proteomes" id="UP000199513">
    <property type="component" value="Unassembled WGS sequence"/>
</dbReference>
<evidence type="ECO:0000256" key="3">
    <source>
        <dbReference type="ARBA" id="ARBA00022840"/>
    </source>
</evidence>
<sequence>MNKIVAKNVGKQFGREWIFKNFSFEFLENQSYAIIGSNGSGKSTLMKILTGMMPATMGEVDYVYNEKKIDSRDWFKDLAIAAPYLELVEEFSLKEMIDFHTNFKKLSVKREELIKILGFQKSTYKPIKFFSSGMKQKLKLALAMYAKSKVLFLDEPTANLDEKNIDWYVENIKEVSANKVVIICSNQQYEYNFCNQIVNLMLFK</sequence>
<dbReference type="RefSeq" id="WP_091543715.1">
    <property type="nucleotide sequence ID" value="NZ_FONY01000012.1"/>
</dbReference>
<organism evidence="5 6">
    <name type="scientific">Thermoflexibacter ruber</name>
    <dbReference type="NCBI Taxonomy" id="1003"/>
    <lineage>
        <taxon>Bacteria</taxon>
        <taxon>Pseudomonadati</taxon>
        <taxon>Bacteroidota</taxon>
        <taxon>Cytophagia</taxon>
        <taxon>Cytophagales</taxon>
        <taxon>Thermoflexibacteraceae</taxon>
        <taxon>Thermoflexibacter</taxon>
    </lineage>
</organism>
<proteinExistence type="predicted"/>
<keyword evidence="3" id="KW-0067">ATP-binding</keyword>
<evidence type="ECO:0000259" key="4">
    <source>
        <dbReference type="PROSITE" id="PS50893"/>
    </source>
</evidence>
<name>A0A1I2F3Z3_9BACT</name>
<dbReference type="InterPro" id="IPR017871">
    <property type="entry name" value="ABC_transporter-like_CS"/>
</dbReference>
<reference evidence="5 6" key="1">
    <citation type="submission" date="2016-10" db="EMBL/GenBank/DDBJ databases">
        <authorList>
            <person name="de Groot N.N."/>
        </authorList>
    </citation>
    <scope>NUCLEOTIDE SEQUENCE [LARGE SCALE GENOMIC DNA]</scope>
    <source>
        <strain>GEY</strain>
        <strain evidence="6">DSM 9560</strain>
    </source>
</reference>
<dbReference type="GO" id="GO:0016887">
    <property type="term" value="F:ATP hydrolysis activity"/>
    <property type="evidence" value="ECO:0007669"/>
    <property type="project" value="InterPro"/>
</dbReference>
<keyword evidence="2" id="KW-0547">Nucleotide-binding</keyword>
<dbReference type="Gene3D" id="3.40.50.300">
    <property type="entry name" value="P-loop containing nucleotide triphosphate hydrolases"/>
    <property type="match status" value="1"/>
</dbReference>
<dbReference type="SUPFAM" id="SSF52540">
    <property type="entry name" value="P-loop containing nucleoside triphosphate hydrolases"/>
    <property type="match status" value="1"/>
</dbReference>
<evidence type="ECO:0000256" key="2">
    <source>
        <dbReference type="ARBA" id="ARBA00022741"/>
    </source>
</evidence>
<dbReference type="InterPro" id="IPR003439">
    <property type="entry name" value="ABC_transporter-like_ATP-bd"/>
</dbReference>
<dbReference type="PANTHER" id="PTHR42939:SF1">
    <property type="entry name" value="ABC TRANSPORTER ATP-BINDING PROTEIN ALBC-RELATED"/>
    <property type="match status" value="1"/>
</dbReference>
<feature type="domain" description="ABC transporter" evidence="4">
    <location>
        <begin position="4"/>
        <end position="204"/>
    </location>
</feature>
<evidence type="ECO:0000313" key="5">
    <source>
        <dbReference type="EMBL" id="SFE99241.1"/>
    </source>
</evidence>
<evidence type="ECO:0000313" key="6">
    <source>
        <dbReference type="Proteomes" id="UP000199513"/>
    </source>
</evidence>
<protein>
    <submittedName>
        <fullName evidence="5">ABC transporter</fullName>
    </submittedName>
</protein>
<keyword evidence="6" id="KW-1185">Reference proteome</keyword>
<dbReference type="SMART" id="SM00382">
    <property type="entry name" value="AAA"/>
    <property type="match status" value="1"/>
</dbReference>
<gene>
    <name evidence="5" type="ORF">SAMN04488541_101238</name>
</gene>
<dbReference type="PROSITE" id="PS00211">
    <property type="entry name" value="ABC_TRANSPORTER_1"/>
    <property type="match status" value="1"/>
</dbReference>
<evidence type="ECO:0000256" key="1">
    <source>
        <dbReference type="ARBA" id="ARBA00022448"/>
    </source>
</evidence>
<dbReference type="PROSITE" id="PS50893">
    <property type="entry name" value="ABC_TRANSPORTER_2"/>
    <property type="match status" value="1"/>
</dbReference>